<accession>A0A6J5T0M4</accession>
<dbReference type="EMBL" id="LR797502">
    <property type="protein sequence ID" value="CAB4220511.1"/>
    <property type="molecule type" value="Genomic_DNA"/>
</dbReference>
<evidence type="ECO:0000313" key="4">
    <source>
        <dbReference type="EMBL" id="CAB4220511.1"/>
    </source>
</evidence>
<dbReference type="EMBL" id="LR796776">
    <property type="protein sequence ID" value="CAB4165564.1"/>
    <property type="molecule type" value="Genomic_DNA"/>
</dbReference>
<sequence length="174" mass="20490">MITLRDFMEVTDYKITEGSDFLWDCYGPSVHRLDSWNQDQEGHTVNIVFDTTTQEVYEMGVCDYSNNRAYRWMNPAYIEAYQDEAKSKGVNPDMAWDEVDFVDLDVAEDLLEKTRAIIAGEEYDTRVCIQITFSDEELLTYMKLAHELDITFNEFVIKALQEMMDKHEDWDEES</sequence>
<protein>
    <submittedName>
        <fullName evidence="4">Uncharacterized protein</fullName>
    </submittedName>
</protein>
<reference evidence="4" key="1">
    <citation type="submission" date="2020-05" db="EMBL/GenBank/DDBJ databases">
        <authorList>
            <person name="Chiriac C."/>
            <person name="Salcher M."/>
            <person name="Ghai R."/>
            <person name="Kavagutti S V."/>
        </authorList>
    </citation>
    <scope>NUCLEOTIDE SEQUENCE</scope>
</reference>
<evidence type="ECO:0000313" key="2">
    <source>
        <dbReference type="EMBL" id="CAB4165564.1"/>
    </source>
</evidence>
<dbReference type="EMBL" id="LR796758">
    <property type="protein sequence ID" value="CAB4163718.1"/>
    <property type="molecule type" value="Genomic_DNA"/>
</dbReference>
<proteinExistence type="predicted"/>
<dbReference type="EMBL" id="LR797099">
    <property type="protein sequence ID" value="CAB4186785.1"/>
    <property type="molecule type" value="Genomic_DNA"/>
</dbReference>
<evidence type="ECO:0000313" key="1">
    <source>
        <dbReference type="EMBL" id="CAB4163718.1"/>
    </source>
</evidence>
<name>A0A6J5T0M4_9CAUD</name>
<evidence type="ECO:0000313" key="3">
    <source>
        <dbReference type="EMBL" id="CAB4186785.1"/>
    </source>
</evidence>
<organism evidence="4">
    <name type="scientific">uncultured Caudovirales phage</name>
    <dbReference type="NCBI Taxonomy" id="2100421"/>
    <lineage>
        <taxon>Viruses</taxon>
        <taxon>Duplodnaviria</taxon>
        <taxon>Heunggongvirae</taxon>
        <taxon>Uroviricota</taxon>
        <taxon>Caudoviricetes</taxon>
        <taxon>Peduoviridae</taxon>
        <taxon>Maltschvirus</taxon>
        <taxon>Maltschvirus maltsch</taxon>
    </lineage>
</organism>
<gene>
    <name evidence="3" type="ORF">UFOVP1146_131</name>
    <name evidence="4" type="ORF">UFOVP1638_13</name>
    <name evidence="1" type="ORF">UFOVP812_44</name>
    <name evidence="2" type="ORF">UFOVP818_100</name>
</gene>